<dbReference type="EMBL" id="SDAM02000122">
    <property type="protein sequence ID" value="KAH6828579.1"/>
    <property type="molecule type" value="Genomic_DNA"/>
</dbReference>
<dbReference type="Gene3D" id="3.90.660.10">
    <property type="match status" value="1"/>
</dbReference>
<evidence type="ECO:0000313" key="10">
    <source>
        <dbReference type="Proteomes" id="UP001190926"/>
    </source>
</evidence>
<keyword evidence="10" id="KW-1185">Reference proteome</keyword>
<evidence type="ECO:0000256" key="5">
    <source>
        <dbReference type="ARBA" id="ARBA00022630"/>
    </source>
</evidence>
<evidence type="ECO:0000256" key="1">
    <source>
        <dbReference type="ARBA" id="ARBA00001974"/>
    </source>
</evidence>
<keyword evidence="4" id="KW-0963">Cytoplasm</keyword>
<dbReference type="InterPro" id="IPR002937">
    <property type="entry name" value="Amino_oxidase"/>
</dbReference>
<reference evidence="9 10" key="1">
    <citation type="journal article" date="2021" name="Nat. Commun.">
        <title>Incipient diploidization of the medicinal plant Perilla within 10,000 years.</title>
        <authorList>
            <person name="Zhang Y."/>
            <person name="Shen Q."/>
            <person name="Leng L."/>
            <person name="Zhang D."/>
            <person name="Chen S."/>
            <person name="Shi Y."/>
            <person name="Ning Z."/>
            <person name="Chen S."/>
        </authorList>
    </citation>
    <scope>NUCLEOTIDE SEQUENCE [LARGE SCALE GENOMIC DNA]</scope>
    <source>
        <strain evidence="10">cv. PC099</strain>
    </source>
</reference>
<sequence>MASKKPRIVIIGAGMAGLTAAHRLYTSTTSDQLFDLHVVEGGTRIGGRINSDEFCGDQVELGATWIHGIHGSPVYKIAQDRSLLHSHHPYECMDGLPSDPVTVSEGGHELPPSIVDPISKLFKNLMDFVQGKVHDDNLLSSDQILKHCSKNLNAGDLSVGSFLRNGLEAYWSCLTGEEKVGRRFGHWRRKSLEEAVFAMHENTQRSYTAADDLRRLDYDAERDYVMFPGEEITIARGYSSVIECLASDLPTGMIQLGRKVERIEWQLLDNQDAGKRQENERSSISSSNKPVKLHFVDGTTLSADHVIVTVSLGVLKRGIRQDCSMFDPPLPCFKRKAISRLGFGVVNKVFLQLKQSHHHHLLKFPLLQMVFHKPDSELRNPTIPHWIRRTSALYPIYSDSRVVLSWFTGQEAIQLESLTDEQIMKGFSATVLNLIPYRLNNSNCINGVDDYEFDKVLRTQWGTNPLFLGSYSYVAVGSSVADMDALSEPLPENNHSGGAPPLQVLFAGEATHATHYSTTHGAYFSGLREANRLLQHYNVSGGA</sequence>
<dbReference type="Proteomes" id="UP001190926">
    <property type="component" value="Unassembled WGS sequence"/>
</dbReference>
<comment type="cofactor">
    <cofactor evidence="1">
        <name>FAD</name>
        <dbReference type="ChEBI" id="CHEBI:57692"/>
    </cofactor>
</comment>
<proteinExistence type="inferred from homology"/>
<evidence type="ECO:0000256" key="7">
    <source>
        <dbReference type="ARBA" id="ARBA00023002"/>
    </source>
</evidence>
<dbReference type="InterPro" id="IPR050281">
    <property type="entry name" value="Flavin_monoamine_oxidase"/>
</dbReference>
<gene>
    <name evidence="9" type="ORF">C2S53_017363</name>
</gene>
<keyword evidence="5" id="KW-0285">Flavoprotein</keyword>
<dbReference type="GO" id="GO:0046592">
    <property type="term" value="F:polyamine oxidase activity"/>
    <property type="evidence" value="ECO:0007669"/>
    <property type="project" value="TreeGrafter"/>
</dbReference>
<evidence type="ECO:0000256" key="3">
    <source>
        <dbReference type="ARBA" id="ARBA00005995"/>
    </source>
</evidence>
<organism evidence="9 10">
    <name type="scientific">Perilla frutescens var. hirtella</name>
    <name type="common">Perilla citriodora</name>
    <name type="synonym">Perilla setoyensis</name>
    <dbReference type="NCBI Taxonomy" id="608512"/>
    <lineage>
        <taxon>Eukaryota</taxon>
        <taxon>Viridiplantae</taxon>
        <taxon>Streptophyta</taxon>
        <taxon>Embryophyta</taxon>
        <taxon>Tracheophyta</taxon>
        <taxon>Spermatophyta</taxon>
        <taxon>Magnoliopsida</taxon>
        <taxon>eudicotyledons</taxon>
        <taxon>Gunneridae</taxon>
        <taxon>Pentapetalae</taxon>
        <taxon>asterids</taxon>
        <taxon>lamiids</taxon>
        <taxon>Lamiales</taxon>
        <taxon>Lamiaceae</taxon>
        <taxon>Nepetoideae</taxon>
        <taxon>Elsholtzieae</taxon>
        <taxon>Perilla</taxon>
    </lineage>
</organism>
<evidence type="ECO:0000259" key="8">
    <source>
        <dbReference type="Pfam" id="PF01593"/>
    </source>
</evidence>
<keyword evidence="7" id="KW-0560">Oxidoreductase</keyword>
<dbReference type="SUPFAM" id="SSF54373">
    <property type="entry name" value="FAD-linked reductases, C-terminal domain"/>
    <property type="match status" value="1"/>
</dbReference>
<dbReference type="Pfam" id="PF01593">
    <property type="entry name" value="Amino_oxidase"/>
    <property type="match status" value="1"/>
</dbReference>
<dbReference type="Gene3D" id="3.50.50.60">
    <property type="entry name" value="FAD/NAD(P)-binding domain"/>
    <property type="match status" value="1"/>
</dbReference>
<dbReference type="SUPFAM" id="SSF51905">
    <property type="entry name" value="FAD/NAD(P)-binding domain"/>
    <property type="match status" value="1"/>
</dbReference>
<dbReference type="PANTHER" id="PTHR10742">
    <property type="entry name" value="FLAVIN MONOAMINE OXIDASE"/>
    <property type="match status" value="1"/>
</dbReference>
<dbReference type="InterPro" id="IPR036188">
    <property type="entry name" value="FAD/NAD-bd_sf"/>
</dbReference>
<evidence type="ECO:0000256" key="4">
    <source>
        <dbReference type="ARBA" id="ARBA00022490"/>
    </source>
</evidence>
<evidence type="ECO:0000256" key="2">
    <source>
        <dbReference type="ARBA" id="ARBA00004496"/>
    </source>
</evidence>
<name>A0AAD4P6D6_PERFH</name>
<feature type="domain" description="Amine oxidase" evidence="8">
    <location>
        <begin position="15"/>
        <end position="534"/>
    </location>
</feature>
<dbReference type="AlphaFoldDB" id="A0AAD4P6D6"/>
<evidence type="ECO:0000313" key="9">
    <source>
        <dbReference type="EMBL" id="KAH6828579.1"/>
    </source>
</evidence>
<dbReference type="GO" id="GO:0005737">
    <property type="term" value="C:cytoplasm"/>
    <property type="evidence" value="ECO:0007669"/>
    <property type="project" value="UniProtKB-SubCell"/>
</dbReference>
<evidence type="ECO:0000256" key="6">
    <source>
        <dbReference type="ARBA" id="ARBA00022827"/>
    </source>
</evidence>
<dbReference type="PANTHER" id="PTHR10742:SF405">
    <property type="entry name" value="PEROXISOMAL N(1)-ACETYL-SPERMINE_SPERMIDINE OXIDASE"/>
    <property type="match status" value="1"/>
</dbReference>
<protein>
    <submittedName>
        <fullName evidence="9">Polyamine oxidase 5</fullName>
    </submittedName>
</protein>
<keyword evidence="6" id="KW-0274">FAD</keyword>
<comment type="caution">
    <text evidence="9">The sequence shown here is derived from an EMBL/GenBank/DDBJ whole genome shotgun (WGS) entry which is preliminary data.</text>
</comment>
<comment type="similarity">
    <text evidence="3">Belongs to the flavin monoamine oxidase family.</text>
</comment>
<accession>A0AAD4P6D6</accession>
<comment type="subcellular location">
    <subcellularLocation>
        <location evidence="2">Cytoplasm</location>
    </subcellularLocation>
</comment>